<dbReference type="InterPro" id="IPR003594">
    <property type="entry name" value="HATPase_dom"/>
</dbReference>
<keyword evidence="3" id="KW-0157">Chromophore</keyword>
<dbReference type="FunFam" id="1.10.287.130:FF:000002">
    <property type="entry name" value="Two-component osmosensing histidine kinase"/>
    <property type="match status" value="1"/>
</dbReference>
<evidence type="ECO:0000256" key="4">
    <source>
        <dbReference type="ARBA" id="ARBA00022553"/>
    </source>
</evidence>
<dbReference type="SMART" id="SM00448">
    <property type="entry name" value="REC"/>
    <property type="match status" value="1"/>
</dbReference>
<dbReference type="STRING" id="105231.A0A1Y1I3B1"/>
<dbReference type="PRINTS" id="PR00344">
    <property type="entry name" value="BCTRLSENSOR"/>
</dbReference>
<dbReference type="SMART" id="SM00086">
    <property type="entry name" value="PAC"/>
    <property type="match status" value="1"/>
</dbReference>
<feature type="modified residue" description="4-aspartylphosphate" evidence="12">
    <location>
        <position position="648"/>
    </location>
</feature>
<dbReference type="PROSITE" id="PS50112">
    <property type="entry name" value="PAS"/>
    <property type="match status" value="1"/>
</dbReference>
<dbReference type="InterPro" id="IPR000700">
    <property type="entry name" value="PAS-assoc_C"/>
</dbReference>
<dbReference type="PANTHER" id="PTHR43047">
    <property type="entry name" value="TWO-COMPONENT HISTIDINE PROTEIN KINASE"/>
    <property type="match status" value="1"/>
</dbReference>
<evidence type="ECO:0000313" key="18">
    <source>
        <dbReference type="EMBL" id="GAQ85420.1"/>
    </source>
</evidence>
<reference evidence="18 19" key="1">
    <citation type="journal article" date="2014" name="Nat. Commun.">
        <title>Klebsormidium flaccidum genome reveals primary factors for plant terrestrial adaptation.</title>
        <authorList>
            <person name="Hori K."/>
            <person name="Maruyama F."/>
            <person name="Fujisawa T."/>
            <person name="Togashi T."/>
            <person name="Yamamoto N."/>
            <person name="Seo M."/>
            <person name="Sato S."/>
            <person name="Yamada T."/>
            <person name="Mori H."/>
            <person name="Tajima N."/>
            <person name="Moriyama T."/>
            <person name="Ikeuchi M."/>
            <person name="Watanabe M."/>
            <person name="Wada H."/>
            <person name="Kobayashi K."/>
            <person name="Saito M."/>
            <person name="Masuda T."/>
            <person name="Sasaki-Sekimoto Y."/>
            <person name="Mashiguchi K."/>
            <person name="Awai K."/>
            <person name="Shimojima M."/>
            <person name="Masuda S."/>
            <person name="Iwai M."/>
            <person name="Nobusawa T."/>
            <person name="Narise T."/>
            <person name="Kondo S."/>
            <person name="Saito H."/>
            <person name="Sato R."/>
            <person name="Murakawa M."/>
            <person name="Ihara Y."/>
            <person name="Oshima-Yamada Y."/>
            <person name="Ohtaka K."/>
            <person name="Satoh M."/>
            <person name="Sonobe K."/>
            <person name="Ishii M."/>
            <person name="Ohtani R."/>
            <person name="Kanamori-Sato M."/>
            <person name="Honoki R."/>
            <person name="Miyazaki D."/>
            <person name="Mochizuki H."/>
            <person name="Umetsu J."/>
            <person name="Higashi K."/>
            <person name="Shibata D."/>
            <person name="Kamiya Y."/>
            <person name="Sato N."/>
            <person name="Nakamura Y."/>
            <person name="Tabata S."/>
            <person name="Ida S."/>
            <person name="Kurokawa K."/>
            <person name="Ohta H."/>
        </authorList>
    </citation>
    <scope>NUCLEOTIDE SEQUENCE [LARGE SCALE GENOMIC DNA]</scope>
    <source>
        <strain evidence="18 19">NIES-2285</strain>
    </source>
</reference>
<feature type="region of interest" description="Disordered" evidence="13">
    <location>
        <begin position="109"/>
        <end position="169"/>
    </location>
</feature>
<dbReference type="InterPro" id="IPR003661">
    <property type="entry name" value="HisK_dim/P_dom"/>
</dbReference>
<evidence type="ECO:0000256" key="1">
    <source>
        <dbReference type="ARBA" id="ARBA00000085"/>
    </source>
</evidence>
<dbReference type="EMBL" id="DF237183">
    <property type="protein sequence ID" value="GAQ85420.1"/>
    <property type="molecule type" value="Genomic_DNA"/>
</dbReference>
<keyword evidence="3" id="KW-0600">Photoreceptor protein</keyword>
<dbReference type="Gene3D" id="3.40.50.2300">
    <property type="match status" value="1"/>
</dbReference>
<dbReference type="FunFam" id="3.30.565.10:FF:000010">
    <property type="entry name" value="Sensor histidine kinase RcsC"/>
    <property type="match status" value="1"/>
</dbReference>
<dbReference type="OrthoDB" id="10266508at2759"/>
<evidence type="ECO:0000256" key="8">
    <source>
        <dbReference type="ARBA" id="ARBA00022777"/>
    </source>
</evidence>
<dbReference type="GO" id="GO:0009637">
    <property type="term" value="P:response to blue light"/>
    <property type="evidence" value="ECO:0007669"/>
    <property type="project" value="UniProtKB-ARBA"/>
</dbReference>
<dbReference type="CDD" id="cd17546">
    <property type="entry name" value="REC_hyHK_CKI1_RcsC-like"/>
    <property type="match status" value="1"/>
</dbReference>
<keyword evidence="5" id="KW-0716">Sensory transduction</keyword>
<evidence type="ECO:0000259" key="17">
    <source>
        <dbReference type="PROSITE" id="PS50113"/>
    </source>
</evidence>
<evidence type="ECO:0000259" key="14">
    <source>
        <dbReference type="PROSITE" id="PS50109"/>
    </source>
</evidence>
<dbReference type="GO" id="GO:0005524">
    <property type="term" value="F:ATP binding"/>
    <property type="evidence" value="ECO:0007669"/>
    <property type="project" value="UniProtKB-KW"/>
</dbReference>
<dbReference type="PROSITE" id="PS50109">
    <property type="entry name" value="HIS_KIN"/>
    <property type="match status" value="1"/>
</dbReference>
<dbReference type="GO" id="GO:0000160">
    <property type="term" value="P:phosphorelay signal transduction system"/>
    <property type="evidence" value="ECO:0000318"/>
    <property type="project" value="GO_Central"/>
</dbReference>
<dbReference type="AlphaFoldDB" id="A0A1Y1I3B1"/>
<dbReference type="CDD" id="cd00082">
    <property type="entry name" value="HisKA"/>
    <property type="match status" value="1"/>
</dbReference>
<dbReference type="PANTHER" id="PTHR43047:SF68">
    <property type="entry name" value="HISTIDINE KINASE 5"/>
    <property type="match status" value="1"/>
</dbReference>
<dbReference type="SUPFAM" id="SSF55874">
    <property type="entry name" value="ATPase domain of HSP90 chaperone/DNA topoisomerase II/histidine kinase"/>
    <property type="match status" value="1"/>
</dbReference>
<dbReference type="SUPFAM" id="SSF55785">
    <property type="entry name" value="PYP-like sensor domain (PAS domain)"/>
    <property type="match status" value="1"/>
</dbReference>
<keyword evidence="6" id="KW-0808">Transferase</keyword>
<dbReference type="PROSITE" id="PS50113">
    <property type="entry name" value="PAC"/>
    <property type="match status" value="1"/>
</dbReference>
<dbReference type="Pfam" id="PF00512">
    <property type="entry name" value="HisKA"/>
    <property type="match status" value="1"/>
</dbReference>
<dbReference type="SUPFAM" id="SSF52172">
    <property type="entry name" value="CheY-like"/>
    <property type="match status" value="1"/>
</dbReference>
<dbReference type="InterPro" id="IPR035965">
    <property type="entry name" value="PAS-like_dom_sf"/>
</dbReference>
<dbReference type="InterPro" id="IPR036097">
    <property type="entry name" value="HisK_dim/P_sf"/>
</dbReference>
<dbReference type="SMART" id="SM00388">
    <property type="entry name" value="HisKA"/>
    <property type="match status" value="1"/>
</dbReference>
<keyword evidence="19" id="KW-1185">Reference proteome</keyword>
<name>A0A1Y1I3B1_KLENI</name>
<feature type="domain" description="PAC" evidence="17">
    <location>
        <begin position="290"/>
        <end position="340"/>
    </location>
</feature>
<dbReference type="OMA" id="LWKWIGS"/>
<organism evidence="18 19">
    <name type="scientific">Klebsormidium nitens</name>
    <name type="common">Green alga</name>
    <name type="synonym">Ulothrix nitens</name>
    <dbReference type="NCBI Taxonomy" id="105231"/>
    <lineage>
        <taxon>Eukaryota</taxon>
        <taxon>Viridiplantae</taxon>
        <taxon>Streptophyta</taxon>
        <taxon>Klebsormidiophyceae</taxon>
        <taxon>Klebsormidiales</taxon>
        <taxon>Klebsormidiaceae</taxon>
        <taxon>Klebsormidium</taxon>
    </lineage>
</organism>
<dbReference type="SMART" id="SM00091">
    <property type="entry name" value="PAS"/>
    <property type="match status" value="1"/>
</dbReference>
<evidence type="ECO:0000256" key="9">
    <source>
        <dbReference type="ARBA" id="ARBA00022840"/>
    </source>
</evidence>
<evidence type="ECO:0000256" key="3">
    <source>
        <dbReference type="ARBA" id="ARBA00022543"/>
    </source>
</evidence>
<dbReference type="GO" id="GO:0009881">
    <property type="term" value="F:photoreceptor activity"/>
    <property type="evidence" value="ECO:0007669"/>
    <property type="project" value="UniProtKB-KW"/>
</dbReference>
<dbReference type="InterPro" id="IPR011006">
    <property type="entry name" value="CheY-like_superfamily"/>
</dbReference>
<dbReference type="EC" id="2.7.13.3" evidence="2"/>
<keyword evidence="4 12" id="KW-0597">Phosphoprotein</keyword>
<dbReference type="Pfam" id="PF13426">
    <property type="entry name" value="PAS_9"/>
    <property type="match status" value="1"/>
</dbReference>
<feature type="domain" description="PAS" evidence="16">
    <location>
        <begin position="213"/>
        <end position="283"/>
    </location>
</feature>
<dbReference type="GO" id="GO:0000155">
    <property type="term" value="F:phosphorelay sensor kinase activity"/>
    <property type="evidence" value="ECO:0000318"/>
    <property type="project" value="GO_Central"/>
</dbReference>
<sequence length="717" mass="78368">MIAAGPHTELGLSSQNGGCLDSGESPLLLKPQESLTPTSQLGGVSLLGGELNRLSIQSLGEHERGDGAEVCKEQEAQRLAEPNGSAAAAACGKAGRKEAGTARLEWALSPRQHNGKLENSKGCKRASVPQEFDPSKENVQQKQTLQKAAMQPATCPFSGEQDGKRRSPQKVLDAVVGNLQQRSAGHMPAAPAGCGFHYRPVAKEQDPPSSPTFDRELHELLDAAPDGIVIMKLDGRIELANLQLRTSFGYEEKELLGQEIEILIPERSHTYHRAKRQEYVQSPQNRPMGEGTELSGRRKNGTELPVEISLSPLKFKDRRYVIAIVRDITSRKITESALTASQAKSQFLSNMSHEIRTPLNGVIGMAELLQLTPLDAQQEEYVRAIQRSSESLLLLINDILDVTKIEAGKYEIRPAPCDLATLLEDVRSYLAAVLATDPDRDVTFEVQSVGPFPVVADKNRLRQVLFNLASNAVKFTRAGCIRVTMEVLAETPESARVKIAVSDTGIGIKKSDWGRIFRTFSQLDSADNREYSGTGLGLVICKSLVEMMGGEIGFESAAGRGSTFWFTSLASRDPKALKPAREADEPERVGAPPRGRGLEILVVEDNAINLKIITKMLEGMNMHVDVAINGIQGVEAAKRKEYDLIFMDLNMPKMDGYQTTREVRKSGAECPIIAFTASVFEEDVVRCIEAGMDDHLGKPMTTLALKAILNKWLPKSP</sequence>
<gene>
    <name evidence="18" type="ORF">KFL_002340100</name>
</gene>
<proteinExistence type="predicted"/>
<dbReference type="InterPro" id="IPR036890">
    <property type="entry name" value="HATPase_C_sf"/>
</dbReference>
<feature type="region of interest" description="Disordered" evidence="13">
    <location>
        <begin position="1"/>
        <end position="40"/>
    </location>
</feature>
<dbReference type="CDD" id="cd00130">
    <property type="entry name" value="PAS"/>
    <property type="match status" value="1"/>
</dbReference>
<comment type="catalytic activity">
    <reaction evidence="1">
        <text>ATP + protein L-histidine = ADP + protein N-phospho-L-histidine.</text>
        <dbReference type="EC" id="2.7.13.3"/>
    </reaction>
</comment>
<accession>A0A1Y1I3B1</accession>
<keyword evidence="9" id="KW-0067">ATP-binding</keyword>
<evidence type="ECO:0000256" key="12">
    <source>
        <dbReference type="PROSITE-ProRule" id="PRU00169"/>
    </source>
</evidence>
<evidence type="ECO:0000256" key="6">
    <source>
        <dbReference type="ARBA" id="ARBA00022679"/>
    </source>
</evidence>
<dbReference type="CDD" id="cd16922">
    <property type="entry name" value="HATPase_EvgS-ArcB-TorS-like"/>
    <property type="match status" value="1"/>
</dbReference>
<dbReference type="PROSITE" id="PS50110">
    <property type="entry name" value="RESPONSE_REGULATORY"/>
    <property type="match status" value="1"/>
</dbReference>
<feature type="compositionally biased region" description="Polar residues" evidence="13">
    <location>
        <begin position="137"/>
        <end position="146"/>
    </location>
</feature>
<dbReference type="GO" id="GO:0009927">
    <property type="term" value="F:histidine phosphotransfer kinase activity"/>
    <property type="evidence" value="ECO:0000318"/>
    <property type="project" value="GO_Central"/>
</dbReference>
<evidence type="ECO:0000256" key="7">
    <source>
        <dbReference type="ARBA" id="ARBA00022741"/>
    </source>
</evidence>
<evidence type="ECO:0000313" key="19">
    <source>
        <dbReference type="Proteomes" id="UP000054558"/>
    </source>
</evidence>
<keyword evidence="8 18" id="KW-0418">Kinase</keyword>
<dbReference type="InterPro" id="IPR001789">
    <property type="entry name" value="Sig_transdc_resp-reg_receiver"/>
</dbReference>
<protein>
    <recommendedName>
        <fullName evidence="2">histidine kinase</fullName>
        <ecNumber evidence="2">2.7.13.3</ecNumber>
    </recommendedName>
</protein>
<dbReference type="InterPro" id="IPR005467">
    <property type="entry name" value="His_kinase_dom"/>
</dbReference>
<dbReference type="InterPro" id="IPR004358">
    <property type="entry name" value="Sig_transdc_His_kin-like_C"/>
</dbReference>
<evidence type="ECO:0000256" key="13">
    <source>
        <dbReference type="SAM" id="MobiDB-lite"/>
    </source>
</evidence>
<keyword evidence="7" id="KW-0547">Nucleotide-binding</keyword>
<dbReference type="InterPro" id="IPR000014">
    <property type="entry name" value="PAS"/>
</dbReference>
<dbReference type="NCBIfam" id="TIGR00229">
    <property type="entry name" value="sensory_box"/>
    <property type="match status" value="1"/>
</dbReference>
<feature type="domain" description="Histidine kinase" evidence="14">
    <location>
        <begin position="350"/>
        <end position="572"/>
    </location>
</feature>
<feature type="domain" description="Response regulatory" evidence="15">
    <location>
        <begin position="599"/>
        <end position="713"/>
    </location>
</feature>
<feature type="region of interest" description="Disordered" evidence="13">
    <location>
        <begin position="279"/>
        <end position="299"/>
    </location>
</feature>
<dbReference type="SUPFAM" id="SSF47384">
    <property type="entry name" value="Homodimeric domain of signal transducing histidine kinase"/>
    <property type="match status" value="1"/>
</dbReference>
<dbReference type="Pfam" id="PF00072">
    <property type="entry name" value="Response_reg"/>
    <property type="match status" value="1"/>
</dbReference>
<evidence type="ECO:0000256" key="11">
    <source>
        <dbReference type="ARBA" id="ARBA00023170"/>
    </source>
</evidence>
<evidence type="ECO:0000256" key="10">
    <source>
        <dbReference type="ARBA" id="ARBA00023012"/>
    </source>
</evidence>
<dbReference type="GO" id="GO:0005886">
    <property type="term" value="C:plasma membrane"/>
    <property type="evidence" value="ECO:0000318"/>
    <property type="project" value="GO_Central"/>
</dbReference>
<dbReference type="Proteomes" id="UP000054558">
    <property type="component" value="Unassembled WGS sequence"/>
</dbReference>
<evidence type="ECO:0000259" key="15">
    <source>
        <dbReference type="PROSITE" id="PS50110"/>
    </source>
</evidence>
<dbReference type="SMART" id="SM00387">
    <property type="entry name" value="HATPase_c"/>
    <property type="match status" value="1"/>
</dbReference>
<dbReference type="InterPro" id="IPR001610">
    <property type="entry name" value="PAC"/>
</dbReference>
<dbReference type="Gene3D" id="3.30.450.20">
    <property type="entry name" value="PAS domain"/>
    <property type="match status" value="1"/>
</dbReference>
<dbReference type="Gene3D" id="1.10.287.130">
    <property type="match status" value="1"/>
</dbReference>
<keyword evidence="10" id="KW-0902">Two-component regulatory system</keyword>
<evidence type="ECO:0000256" key="5">
    <source>
        <dbReference type="ARBA" id="ARBA00022606"/>
    </source>
</evidence>
<evidence type="ECO:0000256" key="2">
    <source>
        <dbReference type="ARBA" id="ARBA00012438"/>
    </source>
</evidence>
<evidence type="ECO:0000259" key="16">
    <source>
        <dbReference type="PROSITE" id="PS50112"/>
    </source>
</evidence>
<dbReference type="Gene3D" id="3.30.565.10">
    <property type="entry name" value="Histidine kinase-like ATPase, C-terminal domain"/>
    <property type="match status" value="1"/>
</dbReference>
<dbReference type="Pfam" id="PF02518">
    <property type="entry name" value="HATPase_c"/>
    <property type="match status" value="1"/>
</dbReference>
<keyword evidence="11" id="KW-0675">Receptor</keyword>